<accession>A0ABD0KWV3</accession>
<evidence type="ECO:0000313" key="1">
    <source>
        <dbReference type="EMBL" id="KAK7491511.1"/>
    </source>
</evidence>
<dbReference type="AlphaFoldDB" id="A0ABD0KWV3"/>
<comment type="caution">
    <text evidence="1">The sequence shown here is derived from an EMBL/GenBank/DDBJ whole genome shotgun (WGS) entry which is preliminary data.</text>
</comment>
<reference evidence="1 2" key="1">
    <citation type="journal article" date="2023" name="Sci. Data">
        <title>Genome assembly of the Korean intertidal mud-creeper Batillaria attramentaria.</title>
        <authorList>
            <person name="Patra A.K."/>
            <person name="Ho P.T."/>
            <person name="Jun S."/>
            <person name="Lee S.J."/>
            <person name="Kim Y."/>
            <person name="Won Y.J."/>
        </authorList>
    </citation>
    <scope>NUCLEOTIDE SEQUENCE [LARGE SCALE GENOMIC DNA]</scope>
    <source>
        <strain evidence="1">Wonlab-2016</strain>
    </source>
</reference>
<evidence type="ECO:0000313" key="2">
    <source>
        <dbReference type="Proteomes" id="UP001519460"/>
    </source>
</evidence>
<sequence length="90" mass="9883">MPLSTFYRFSFRGVMPLATFVQALTGVNKRTTSSRTAPLDYKSIQELFGSLYALHGNANIQLVSAGLSVLENHIQAACSHSGSLEKDYTR</sequence>
<organism evidence="1 2">
    <name type="scientific">Batillaria attramentaria</name>
    <dbReference type="NCBI Taxonomy" id="370345"/>
    <lineage>
        <taxon>Eukaryota</taxon>
        <taxon>Metazoa</taxon>
        <taxon>Spiralia</taxon>
        <taxon>Lophotrochozoa</taxon>
        <taxon>Mollusca</taxon>
        <taxon>Gastropoda</taxon>
        <taxon>Caenogastropoda</taxon>
        <taxon>Sorbeoconcha</taxon>
        <taxon>Cerithioidea</taxon>
        <taxon>Batillariidae</taxon>
        <taxon>Batillaria</taxon>
    </lineage>
</organism>
<gene>
    <name evidence="1" type="ORF">BaRGS_00017340</name>
</gene>
<protein>
    <submittedName>
        <fullName evidence="1">Uncharacterized protein</fullName>
    </submittedName>
</protein>
<dbReference type="EMBL" id="JACVVK020000114">
    <property type="protein sequence ID" value="KAK7491511.1"/>
    <property type="molecule type" value="Genomic_DNA"/>
</dbReference>
<keyword evidence="2" id="KW-1185">Reference proteome</keyword>
<name>A0ABD0KWV3_9CAEN</name>
<proteinExistence type="predicted"/>
<dbReference type="Proteomes" id="UP001519460">
    <property type="component" value="Unassembled WGS sequence"/>
</dbReference>